<keyword evidence="1" id="KW-0175">Coiled coil</keyword>
<dbReference type="SUPFAM" id="SSF52540">
    <property type="entry name" value="P-loop containing nucleoside triphosphate hydrolases"/>
    <property type="match status" value="1"/>
</dbReference>
<gene>
    <name evidence="2" type="ORF">AC579_4911</name>
</gene>
<reference evidence="2 3" key="1">
    <citation type="submission" date="2015-07" db="EMBL/GenBank/DDBJ databases">
        <title>Comparative genomics of the Sigatoka disease complex on banana suggests a link between parallel evolutionary changes in Pseudocercospora fijiensis and Pseudocercospora eumusae and increased virulence on the banana host.</title>
        <authorList>
            <person name="Chang T.-C."/>
            <person name="Salvucci A."/>
            <person name="Crous P.W."/>
            <person name="Stergiopoulos I."/>
        </authorList>
    </citation>
    <scope>NUCLEOTIDE SEQUENCE [LARGE SCALE GENOMIC DNA]</scope>
    <source>
        <strain evidence="2 3">CBS 116634</strain>
    </source>
</reference>
<organism evidence="2 3">
    <name type="scientific">Pseudocercospora musae</name>
    <dbReference type="NCBI Taxonomy" id="113226"/>
    <lineage>
        <taxon>Eukaryota</taxon>
        <taxon>Fungi</taxon>
        <taxon>Dikarya</taxon>
        <taxon>Ascomycota</taxon>
        <taxon>Pezizomycotina</taxon>
        <taxon>Dothideomycetes</taxon>
        <taxon>Dothideomycetidae</taxon>
        <taxon>Mycosphaerellales</taxon>
        <taxon>Mycosphaerellaceae</taxon>
        <taxon>Pseudocercospora</taxon>
    </lineage>
</organism>
<dbReference type="OrthoDB" id="5427350at2759"/>
<evidence type="ECO:0000256" key="1">
    <source>
        <dbReference type="SAM" id="Coils"/>
    </source>
</evidence>
<feature type="coiled-coil region" evidence="1">
    <location>
        <begin position="147"/>
        <end position="202"/>
    </location>
</feature>
<comment type="caution">
    <text evidence="2">The sequence shown here is derived from an EMBL/GenBank/DDBJ whole genome shotgun (WGS) entry which is preliminary data.</text>
</comment>
<dbReference type="InterPro" id="IPR027417">
    <property type="entry name" value="P-loop_NTPase"/>
</dbReference>
<keyword evidence="3" id="KW-1185">Reference proteome</keyword>
<dbReference type="STRING" id="113226.A0A139IE92"/>
<dbReference type="EMBL" id="LFZO01000130">
    <property type="protein sequence ID" value="KXT13068.1"/>
    <property type="molecule type" value="Genomic_DNA"/>
</dbReference>
<sequence length="397" mass="44307">MADRVVENEIEVVGASSISRLKEIYEGLSRPPKSLAGRHPWPLIRRLQVHLDNDFLNLGVTVADTPGLDDTNQTVVDATENYVHRAGTVLGVAPISRCAQSSDIRDHLRLANSAGKMRSTQLVLTKIDIQGGGINDANFPAASRDAVSKTEENIRHLNYRRDALIEEDARIYALSDIDAKQKEELRSIDQELESILSNIQKETNMLYQHQVLSRNANIQEDMRGKLREITRSKNAPDLKMHFACSTDYEKLQHGTPLGGIPPKLDLSGTGLPGLIELLYGISAEAMTDTLSNIVQHKLPRLFENVISITSKTSFERHHEVRNAIKASLGNQCKAVHGLLKGQLNGSFPDHIRQRIDEHQNNTWPNAVKPIVKKWETLPGGTFQAYCRRHGHSKPGRN</sequence>
<dbReference type="Proteomes" id="UP000073492">
    <property type="component" value="Unassembled WGS sequence"/>
</dbReference>
<dbReference type="AlphaFoldDB" id="A0A139IE92"/>
<evidence type="ECO:0000313" key="3">
    <source>
        <dbReference type="Proteomes" id="UP000073492"/>
    </source>
</evidence>
<accession>A0A139IE92</accession>
<name>A0A139IE92_9PEZI</name>
<evidence type="ECO:0000313" key="2">
    <source>
        <dbReference type="EMBL" id="KXT13068.1"/>
    </source>
</evidence>
<proteinExistence type="predicted"/>
<dbReference type="PANTHER" id="PTHR36681">
    <property type="entry name" value="NUCLEAR GTPASE, GERMINAL CENTER-ASSOCIATED, TANDEM DUPLICATE 3"/>
    <property type="match status" value="1"/>
</dbReference>
<dbReference type="Gene3D" id="3.40.50.300">
    <property type="entry name" value="P-loop containing nucleotide triphosphate hydrolases"/>
    <property type="match status" value="1"/>
</dbReference>
<protein>
    <submittedName>
        <fullName evidence="2">Uncharacterized protein</fullName>
    </submittedName>
</protein>
<dbReference type="PANTHER" id="PTHR36681:SF3">
    <property type="entry name" value="NUCLEAR GTPASE, GERMINAL CENTER-ASSOCIATED, TANDEM DUPLICATE 3"/>
    <property type="match status" value="1"/>
</dbReference>